<evidence type="ECO:0000256" key="4">
    <source>
        <dbReference type="ARBA" id="ARBA00022989"/>
    </source>
</evidence>
<reference evidence="7 8" key="1">
    <citation type="journal article" date="2022" name="Nat. Genet.">
        <title>Improved pea reference genome and pan-genome highlight genomic features and evolutionary characteristics.</title>
        <authorList>
            <person name="Yang T."/>
            <person name="Liu R."/>
            <person name="Luo Y."/>
            <person name="Hu S."/>
            <person name="Wang D."/>
            <person name="Wang C."/>
            <person name="Pandey M.K."/>
            <person name="Ge S."/>
            <person name="Xu Q."/>
            <person name="Li N."/>
            <person name="Li G."/>
            <person name="Huang Y."/>
            <person name="Saxena R.K."/>
            <person name="Ji Y."/>
            <person name="Li M."/>
            <person name="Yan X."/>
            <person name="He Y."/>
            <person name="Liu Y."/>
            <person name="Wang X."/>
            <person name="Xiang C."/>
            <person name="Varshney R.K."/>
            <person name="Ding H."/>
            <person name="Gao S."/>
            <person name="Zong X."/>
        </authorList>
    </citation>
    <scope>NUCLEOTIDE SEQUENCE [LARGE SCALE GENOMIC DNA]</scope>
    <source>
        <strain evidence="7 8">cv. Zhongwan 6</strain>
    </source>
</reference>
<proteinExistence type="inferred from homology"/>
<gene>
    <name evidence="7" type="ORF">KIW84_023394</name>
</gene>
<dbReference type="SUPFAM" id="SSF52440">
    <property type="entry name" value="PreATP-grasp domain"/>
    <property type="match status" value="1"/>
</dbReference>
<evidence type="ECO:0000259" key="6">
    <source>
        <dbReference type="Pfam" id="PF22660"/>
    </source>
</evidence>
<evidence type="ECO:0000256" key="5">
    <source>
        <dbReference type="ARBA" id="ARBA00023136"/>
    </source>
</evidence>
<dbReference type="Gene3D" id="3.40.50.20">
    <property type="match status" value="1"/>
</dbReference>
<dbReference type="PANTHER" id="PTHR33344">
    <property type="entry name" value="OS02G0761600 PROTEIN"/>
    <property type="match status" value="1"/>
</dbReference>
<organism evidence="7 8">
    <name type="scientific">Pisum sativum</name>
    <name type="common">Garden pea</name>
    <name type="synonym">Lathyrus oleraceus</name>
    <dbReference type="NCBI Taxonomy" id="3888"/>
    <lineage>
        <taxon>Eukaryota</taxon>
        <taxon>Viridiplantae</taxon>
        <taxon>Streptophyta</taxon>
        <taxon>Embryophyta</taxon>
        <taxon>Tracheophyta</taxon>
        <taxon>Spermatophyta</taxon>
        <taxon>Magnoliopsida</taxon>
        <taxon>eudicotyledons</taxon>
        <taxon>Gunneridae</taxon>
        <taxon>Pentapetalae</taxon>
        <taxon>rosids</taxon>
        <taxon>fabids</taxon>
        <taxon>Fabales</taxon>
        <taxon>Fabaceae</taxon>
        <taxon>Papilionoideae</taxon>
        <taxon>50 kb inversion clade</taxon>
        <taxon>NPAAA clade</taxon>
        <taxon>Hologalegina</taxon>
        <taxon>IRL clade</taxon>
        <taxon>Fabeae</taxon>
        <taxon>Lathyrus</taxon>
    </lineage>
</organism>
<keyword evidence="3" id="KW-0812">Transmembrane</keyword>
<comment type="caution">
    <text evidence="7">The sequence shown here is derived from an EMBL/GenBank/DDBJ whole genome shotgun (WGS) entry which is preliminary data.</text>
</comment>
<dbReference type="InterPro" id="IPR016185">
    <property type="entry name" value="PreATP-grasp_dom_sf"/>
</dbReference>
<feature type="domain" description="PurT/PurK-like preATP-grasp" evidence="6">
    <location>
        <begin position="1"/>
        <end position="74"/>
    </location>
</feature>
<evidence type="ECO:0000256" key="2">
    <source>
        <dbReference type="ARBA" id="ARBA00009310"/>
    </source>
</evidence>
<comment type="similarity">
    <text evidence="2">Belongs to the CLPTM1 family.</text>
</comment>
<evidence type="ECO:0000256" key="3">
    <source>
        <dbReference type="ARBA" id="ARBA00022692"/>
    </source>
</evidence>
<keyword evidence="8" id="KW-1185">Reference proteome</keyword>
<dbReference type="Gramene" id="Psat02G0339400-T1">
    <property type="protein sequence ID" value="KAI5437256.1"/>
    <property type="gene ID" value="KIW84_023394"/>
</dbReference>
<dbReference type="InterPro" id="IPR008429">
    <property type="entry name" value="CLPTM1"/>
</dbReference>
<dbReference type="Pfam" id="PF22660">
    <property type="entry name" value="RS_preATP-grasp-like"/>
    <property type="match status" value="1"/>
</dbReference>
<dbReference type="PANTHER" id="PTHR33344:SF1">
    <property type="entry name" value="OS06G0214100 PROTEIN"/>
    <property type="match status" value="1"/>
</dbReference>
<dbReference type="Gene3D" id="3.50.4.10">
    <property type="entry name" value="Hepatocyte Growth Factor"/>
    <property type="match status" value="1"/>
</dbReference>
<evidence type="ECO:0000256" key="1">
    <source>
        <dbReference type="ARBA" id="ARBA00004141"/>
    </source>
</evidence>
<keyword evidence="5" id="KW-0472">Membrane</keyword>
<dbReference type="EMBL" id="JAMSHJ010000002">
    <property type="protein sequence ID" value="KAI5437256.1"/>
    <property type="molecule type" value="Genomic_DNA"/>
</dbReference>
<sequence>MLCQAASQMAIQVMVLDPQENCPASSFSYQHVVGSFDDSATVEEFAKKCGVLTFEIEHVNVTTLEKFEKQGEVCNNKPDGTEDSEEEVLPGRAFPQERKLELHTDYDGSAVKWGLTHHRDSTADCRQVCLDHAKRAKEGEKKCNIWVYCPSEFGCHSPDVYQHKHQECWLKSAEKPKLNFKMEKAPLKALNNGRPRKNRNHLNLKQHLEGRFLLWYTRQSQKQIKRRVLLGGVPDSSESQVTPEVVDDSEDDSVEWLAYWKPNITINLIADFTQYPNTGIPPNIAPHLNVDPITGNYYPTIYFNEFWLLRDKLIALNETVTELTLNLEVGPISMTKWQLFM</sequence>
<dbReference type="GO" id="GO:0016020">
    <property type="term" value="C:membrane"/>
    <property type="evidence" value="ECO:0007669"/>
    <property type="project" value="UniProtKB-SubCell"/>
</dbReference>
<dbReference type="AlphaFoldDB" id="A0A9D5BBS5"/>
<evidence type="ECO:0000313" key="7">
    <source>
        <dbReference type="EMBL" id="KAI5437256.1"/>
    </source>
</evidence>
<comment type="subcellular location">
    <subcellularLocation>
        <location evidence="1">Membrane</location>
        <topology evidence="1">Multi-pass membrane protein</topology>
    </subcellularLocation>
</comment>
<name>A0A9D5BBS5_PEA</name>
<dbReference type="InterPro" id="IPR054350">
    <property type="entry name" value="PurT/PurK_preATP-grasp"/>
</dbReference>
<dbReference type="Proteomes" id="UP001058974">
    <property type="component" value="Chromosome 2"/>
</dbReference>
<accession>A0A9D5BBS5</accession>
<dbReference type="Pfam" id="PF05602">
    <property type="entry name" value="CLPTM1"/>
    <property type="match status" value="1"/>
</dbReference>
<protein>
    <recommendedName>
        <fullName evidence="6">PurT/PurK-like preATP-grasp domain-containing protein</fullName>
    </recommendedName>
</protein>
<evidence type="ECO:0000313" key="8">
    <source>
        <dbReference type="Proteomes" id="UP001058974"/>
    </source>
</evidence>
<keyword evidence="4" id="KW-1133">Transmembrane helix</keyword>